<evidence type="ECO:0000256" key="3">
    <source>
        <dbReference type="ARBA" id="ARBA00022989"/>
    </source>
</evidence>
<dbReference type="EMBL" id="QOVG01000004">
    <property type="protein sequence ID" value="NDK38748.1"/>
    <property type="molecule type" value="Genomic_DNA"/>
</dbReference>
<evidence type="ECO:0000313" key="8">
    <source>
        <dbReference type="Proteomes" id="UP001429354"/>
    </source>
</evidence>
<feature type="domain" description="O-antigen ligase-related" evidence="6">
    <location>
        <begin position="282"/>
        <end position="414"/>
    </location>
</feature>
<evidence type="ECO:0000256" key="1">
    <source>
        <dbReference type="ARBA" id="ARBA00004141"/>
    </source>
</evidence>
<feature type="transmembrane region" description="Helical" evidence="5">
    <location>
        <begin position="436"/>
        <end position="457"/>
    </location>
</feature>
<feature type="transmembrane region" description="Helical" evidence="5">
    <location>
        <begin position="242"/>
        <end position="266"/>
    </location>
</feature>
<gene>
    <name evidence="7" type="ORF">DT603_07825</name>
</gene>
<dbReference type="PANTHER" id="PTHR37422:SF23">
    <property type="entry name" value="TEICHURONIC ACID BIOSYNTHESIS PROTEIN TUAE"/>
    <property type="match status" value="1"/>
</dbReference>
<dbReference type="InterPro" id="IPR051533">
    <property type="entry name" value="WaaL-like"/>
</dbReference>
<feature type="transmembrane region" description="Helical" evidence="5">
    <location>
        <begin position="273"/>
        <end position="291"/>
    </location>
</feature>
<feature type="transmembrane region" description="Helical" evidence="5">
    <location>
        <begin position="320"/>
        <end position="338"/>
    </location>
</feature>
<feature type="transmembrane region" description="Helical" evidence="5">
    <location>
        <begin position="463"/>
        <end position="480"/>
    </location>
</feature>
<evidence type="ECO:0000313" key="7">
    <source>
        <dbReference type="EMBL" id="NDK38748.1"/>
    </source>
</evidence>
<sequence length="494" mass="54438">MSARTIPARPWQPVTWSFTRRPGVTDMIEKSPELSAGDAAPRSERFPLAARALRMSTPVPAAIDALPGAGVLAAPARPGLHPKAKATAKVASNWALYAFLFLLPLQNIHAGYLPNFGGGLNFLNMGFGLSLLGVWLVRGHLAPNEPVNRWVLVYSIYSVISLFISYQYVSNTGSHANILKDHLTGVFMLYLVQMSVNDWTGVRRIVLATILPLPYIAKVTWIEHVSVSSWNYSDDLRIKGTFMLLGANEFAAFCVTVAVVLFAVLVAAKTSRLWKMLLLGGIASMVIGIMYAYSRTAYIAALLGLATVILAWRGRWKMMLPLLLAAAILPPILPTSVVQRFDSTTVDEGQRDKSTEMRFEFWKIAWDNFLSHPVVGTGFQSFRHPEINPYKMDTHNVYLRTLSEGGAIGGAILLGLLFSVLRTARRELSASVSGSWRYALALGLVGAWMGMVCGNLFGDRFTYYPVIAYFWTYVALVVKARHLPADPLAPGTRK</sequence>
<keyword evidence="8" id="KW-1185">Reference proteome</keyword>
<dbReference type="Proteomes" id="UP001429354">
    <property type="component" value="Unassembled WGS sequence"/>
</dbReference>
<protein>
    <submittedName>
        <fullName evidence="7">O-antigen ligase domain-containing protein</fullName>
    </submittedName>
</protein>
<dbReference type="PANTHER" id="PTHR37422">
    <property type="entry name" value="TEICHURONIC ACID BIOSYNTHESIS PROTEIN TUAE"/>
    <property type="match status" value="1"/>
</dbReference>
<proteinExistence type="predicted"/>
<dbReference type="InterPro" id="IPR007016">
    <property type="entry name" value="O-antigen_ligase-rel_domated"/>
</dbReference>
<feature type="transmembrane region" description="Helical" evidence="5">
    <location>
        <begin position="406"/>
        <end position="424"/>
    </location>
</feature>
<evidence type="ECO:0000256" key="5">
    <source>
        <dbReference type="SAM" id="Phobius"/>
    </source>
</evidence>
<reference evidence="7 8" key="1">
    <citation type="submission" date="2018-07" db="EMBL/GenBank/DDBJ databases">
        <title>Whole genome Sequencing of Pseudoxanthomonas gei KCTC 32298 (T).</title>
        <authorList>
            <person name="Kumar S."/>
            <person name="Bansal K."/>
            <person name="Kaur A."/>
            <person name="Patil P."/>
            <person name="Sharma S."/>
            <person name="Patil P.B."/>
        </authorList>
    </citation>
    <scope>NUCLEOTIDE SEQUENCE [LARGE SCALE GENOMIC DNA]</scope>
    <source>
        <strain evidence="7 8">KCTC 32298</strain>
    </source>
</reference>
<feature type="transmembrane region" description="Helical" evidence="5">
    <location>
        <begin position="94"/>
        <end position="113"/>
    </location>
</feature>
<name>A0ABX0ACX5_9GAMM</name>
<organism evidence="7 8">
    <name type="scientific">Pseudoxanthomonas gei</name>
    <dbReference type="NCBI Taxonomy" id="1383030"/>
    <lineage>
        <taxon>Bacteria</taxon>
        <taxon>Pseudomonadati</taxon>
        <taxon>Pseudomonadota</taxon>
        <taxon>Gammaproteobacteria</taxon>
        <taxon>Lysobacterales</taxon>
        <taxon>Lysobacteraceae</taxon>
        <taxon>Pseudoxanthomonas</taxon>
    </lineage>
</organism>
<accession>A0ABX0ACX5</accession>
<evidence type="ECO:0000256" key="4">
    <source>
        <dbReference type="ARBA" id="ARBA00023136"/>
    </source>
</evidence>
<evidence type="ECO:0000256" key="2">
    <source>
        <dbReference type="ARBA" id="ARBA00022692"/>
    </source>
</evidence>
<feature type="transmembrane region" description="Helical" evidence="5">
    <location>
        <begin position="119"/>
        <end position="138"/>
    </location>
</feature>
<evidence type="ECO:0000259" key="6">
    <source>
        <dbReference type="Pfam" id="PF04932"/>
    </source>
</evidence>
<comment type="subcellular location">
    <subcellularLocation>
        <location evidence="1">Membrane</location>
        <topology evidence="1">Multi-pass membrane protein</topology>
    </subcellularLocation>
</comment>
<keyword evidence="7" id="KW-0436">Ligase</keyword>
<comment type="caution">
    <text evidence="7">The sequence shown here is derived from an EMBL/GenBank/DDBJ whole genome shotgun (WGS) entry which is preliminary data.</text>
</comment>
<keyword evidence="3 5" id="KW-1133">Transmembrane helix</keyword>
<feature type="transmembrane region" description="Helical" evidence="5">
    <location>
        <begin position="297"/>
        <end position="313"/>
    </location>
</feature>
<feature type="transmembrane region" description="Helical" evidence="5">
    <location>
        <begin position="150"/>
        <end position="169"/>
    </location>
</feature>
<dbReference type="GO" id="GO:0016874">
    <property type="term" value="F:ligase activity"/>
    <property type="evidence" value="ECO:0007669"/>
    <property type="project" value="UniProtKB-KW"/>
</dbReference>
<keyword evidence="2 5" id="KW-0812">Transmembrane</keyword>
<dbReference type="Pfam" id="PF04932">
    <property type="entry name" value="Wzy_C"/>
    <property type="match status" value="1"/>
</dbReference>
<keyword evidence="4 5" id="KW-0472">Membrane</keyword>